<dbReference type="GO" id="GO:0006508">
    <property type="term" value="P:proteolysis"/>
    <property type="evidence" value="ECO:0007669"/>
    <property type="project" value="UniProtKB-KW"/>
</dbReference>
<dbReference type="GO" id="GO:0016020">
    <property type="term" value="C:membrane"/>
    <property type="evidence" value="ECO:0007669"/>
    <property type="project" value="UniProtKB-SubCell"/>
</dbReference>
<evidence type="ECO:0000256" key="1">
    <source>
        <dbReference type="ARBA" id="ARBA00004167"/>
    </source>
</evidence>
<keyword evidence="8" id="KW-0645">Protease</keyword>
<dbReference type="PANTHER" id="PTHR42911">
    <property type="entry name" value="MODULATOR OF FTSH PROTEASE HFLC"/>
    <property type="match status" value="1"/>
</dbReference>
<dbReference type="AlphaFoldDB" id="A0A429XR19"/>
<evidence type="ECO:0000259" key="7">
    <source>
        <dbReference type="SMART" id="SM00244"/>
    </source>
</evidence>
<keyword evidence="9" id="KW-1185">Reference proteome</keyword>
<comment type="subcellular location">
    <subcellularLocation>
        <location evidence="1">Membrane</location>
        <topology evidence="1">Single-pass membrane protein</topology>
    </subcellularLocation>
</comment>
<dbReference type="InterPro" id="IPR001107">
    <property type="entry name" value="Band_7"/>
</dbReference>
<evidence type="ECO:0000256" key="2">
    <source>
        <dbReference type="ARBA" id="ARBA00007862"/>
    </source>
</evidence>
<dbReference type="InterPro" id="IPR036013">
    <property type="entry name" value="Band_7/SPFH_dom_sf"/>
</dbReference>
<keyword evidence="5" id="KW-0472">Membrane</keyword>
<evidence type="ECO:0000256" key="4">
    <source>
        <dbReference type="ARBA" id="ARBA00022989"/>
    </source>
</evidence>
<dbReference type="GO" id="GO:0008233">
    <property type="term" value="F:peptidase activity"/>
    <property type="evidence" value="ECO:0007669"/>
    <property type="project" value="UniProtKB-KW"/>
</dbReference>
<dbReference type="SMART" id="SM00244">
    <property type="entry name" value="PHB"/>
    <property type="match status" value="1"/>
</dbReference>
<dbReference type="Pfam" id="PF01145">
    <property type="entry name" value="Band_7"/>
    <property type="match status" value="1"/>
</dbReference>
<keyword evidence="3" id="KW-0812">Transmembrane</keyword>
<keyword evidence="8" id="KW-0378">Hydrolase</keyword>
<name>A0A429XR19_9RICK</name>
<comment type="caution">
    <text evidence="8">The sequence shown here is derived from an EMBL/GenBank/DDBJ whole genome shotgun (WGS) entry which is preliminary data.</text>
</comment>
<sequence length="286" mass="33043">MKKIKGSLLIILLIVVFLLANSLYILDQRKTAIIIQFGEVIGEQLEPGLKFKLPLIQEVRFFDKRIQTLTFKMSENSEVVAFDQKTMKVDAFAKYKITNPKQFYETMYDDSKFRMRLESIIESGIREVIGRVKFIEILGSKRNKIREGIIDIVNKNINNFGVDAIDVRLIRVNLPDKARKAVYERMITDRQKEAKEIRAIGHQESDIIKAKSDREKTIIIAEANKSAEIIKGQGDAEAISLYAKAYGKDRDFYEFYKSLEVYKNSLDKNSSLVMSSDNKFLKYLNN</sequence>
<dbReference type="Gene3D" id="3.30.479.30">
    <property type="entry name" value="Band 7 domain"/>
    <property type="match status" value="1"/>
</dbReference>
<dbReference type="OrthoDB" id="9812991at2"/>
<evidence type="ECO:0000256" key="5">
    <source>
        <dbReference type="ARBA" id="ARBA00023136"/>
    </source>
</evidence>
<evidence type="ECO:0000313" key="8">
    <source>
        <dbReference type="EMBL" id="RST69234.1"/>
    </source>
</evidence>
<dbReference type="Proteomes" id="UP000279470">
    <property type="component" value="Unassembled WGS sequence"/>
</dbReference>
<dbReference type="CDD" id="cd03405">
    <property type="entry name" value="SPFH_HflC"/>
    <property type="match status" value="1"/>
</dbReference>
<dbReference type="RefSeq" id="WP_126044571.1">
    <property type="nucleotide sequence ID" value="NZ_RXFM01000024.1"/>
</dbReference>
<dbReference type="InterPro" id="IPR010200">
    <property type="entry name" value="HflC"/>
</dbReference>
<dbReference type="NCBIfam" id="TIGR01932">
    <property type="entry name" value="hflC"/>
    <property type="match status" value="1"/>
</dbReference>
<keyword evidence="4" id="KW-1133">Transmembrane helix</keyword>
<comment type="similarity">
    <text evidence="2 6">Belongs to the band 7/mec-2 family. HflC subfamily.</text>
</comment>
<evidence type="ECO:0000313" key="9">
    <source>
        <dbReference type="Proteomes" id="UP000279470"/>
    </source>
</evidence>
<feature type="domain" description="Band 7" evidence="7">
    <location>
        <begin position="21"/>
        <end position="186"/>
    </location>
</feature>
<proteinExistence type="inferred from homology"/>
<gene>
    <name evidence="8" type="primary">hflC</name>
    <name evidence="8" type="ORF">EIC27_02465</name>
</gene>
<evidence type="ECO:0000256" key="3">
    <source>
        <dbReference type="ARBA" id="ARBA00022692"/>
    </source>
</evidence>
<evidence type="ECO:0000256" key="6">
    <source>
        <dbReference type="PIRNR" id="PIRNR005651"/>
    </source>
</evidence>
<dbReference type="PIRSF" id="PIRSF005651">
    <property type="entry name" value="HflC"/>
    <property type="match status" value="1"/>
</dbReference>
<dbReference type="PANTHER" id="PTHR42911:SF1">
    <property type="entry name" value="MODULATOR OF FTSH PROTEASE HFLC"/>
    <property type="match status" value="1"/>
</dbReference>
<dbReference type="SUPFAM" id="SSF117892">
    <property type="entry name" value="Band 7/SPFH domain"/>
    <property type="match status" value="1"/>
</dbReference>
<accession>A0A429XR19</accession>
<protein>
    <recommendedName>
        <fullName evidence="6">Protein HflC</fullName>
    </recommendedName>
</protein>
<reference evidence="9" key="1">
    <citation type="submission" date="2018-11" db="EMBL/GenBank/DDBJ databases">
        <title>Phylogenetic, genomic, and biogeographic characterization of a novel and ubiquitous marine invertebrate-associated Rickettsiales parasite, Candidatus Marinoinvertebrata rohwerii, gen. nov., sp. nov.</title>
        <authorList>
            <person name="Klinges J.G."/>
            <person name="Rosales S.M."/>
            <person name="Mcminds R."/>
            <person name="Shaver E.C."/>
            <person name="Shantz A."/>
            <person name="Peters E.C."/>
            <person name="Burkepile D.E."/>
            <person name="Silliman B.R."/>
            <person name="Vega Thurber R.L."/>
        </authorList>
    </citation>
    <scope>NUCLEOTIDE SEQUENCE [LARGE SCALE GENOMIC DNA]</scope>
    <source>
        <strain evidence="9">a_cerv_44</strain>
    </source>
</reference>
<dbReference type="EMBL" id="RXFM01000024">
    <property type="protein sequence ID" value="RST69234.1"/>
    <property type="molecule type" value="Genomic_DNA"/>
</dbReference>
<organism evidence="8 9">
    <name type="scientific">Candidatus Aquarickettsia rohweri</name>
    <dbReference type="NCBI Taxonomy" id="2602574"/>
    <lineage>
        <taxon>Bacteria</taxon>
        <taxon>Pseudomonadati</taxon>
        <taxon>Pseudomonadota</taxon>
        <taxon>Alphaproteobacteria</taxon>
        <taxon>Rickettsiales</taxon>
        <taxon>Candidatus Midichloriaceae</taxon>
        <taxon>Candidatus Aquarickettsia</taxon>
    </lineage>
</organism>
<comment type="function">
    <text evidence="6">HflC and HflK could regulate a protease.</text>
</comment>